<dbReference type="InterPro" id="IPR016035">
    <property type="entry name" value="Acyl_Trfase/lysoPLipase"/>
</dbReference>
<dbReference type="Gene3D" id="3.30.40.10">
    <property type="entry name" value="Zinc/RING finger domain, C3HC4 (zinc finger)"/>
    <property type="match status" value="1"/>
</dbReference>
<dbReference type="GO" id="GO:0008270">
    <property type="term" value="F:zinc ion binding"/>
    <property type="evidence" value="ECO:0007669"/>
    <property type="project" value="UniProtKB-KW"/>
</dbReference>
<dbReference type="PROSITE" id="PS00518">
    <property type="entry name" value="ZF_RING_1"/>
    <property type="match status" value="1"/>
</dbReference>
<reference evidence="4 5" key="1">
    <citation type="journal article" date="2021" name="Nat. Commun.">
        <title>Genetic determinants of endophytism in the Arabidopsis root mycobiome.</title>
        <authorList>
            <person name="Mesny F."/>
            <person name="Miyauchi S."/>
            <person name="Thiergart T."/>
            <person name="Pickel B."/>
            <person name="Atanasova L."/>
            <person name="Karlsson M."/>
            <person name="Huettel B."/>
            <person name="Barry K.W."/>
            <person name="Haridas S."/>
            <person name="Chen C."/>
            <person name="Bauer D."/>
            <person name="Andreopoulos W."/>
            <person name="Pangilinan J."/>
            <person name="LaButti K."/>
            <person name="Riley R."/>
            <person name="Lipzen A."/>
            <person name="Clum A."/>
            <person name="Drula E."/>
            <person name="Henrissat B."/>
            <person name="Kohler A."/>
            <person name="Grigoriev I.V."/>
            <person name="Martin F.M."/>
            <person name="Hacquard S."/>
        </authorList>
    </citation>
    <scope>NUCLEOTIDE SEQUENCE [LARGE SCALE GENOMIC DNA]</scope>
    <source>
        <strain evidence="4 5">MPI-CAGE-CH-0241</strain>
    </source>
</reference>
<dbReference type="Gene3D" id="3.40.1090.10">
    <property type="entry name" value="Cytosolic phospholipase A2 catalytic domain"/>
    <property type="match status" value="1"/>
</dbReference>
<protein>
    <recommendedName>
        <fullName evidence="6">PNPLA domain-containing protein</fullName>
    </recommendedName>
</protein>
<dbReference type="SUPFAM" id="SSF52151">
    <property type="entry name" value="FabD/lysophospholipase-like"/>
    <property type="match status" value="1"/>
</dbReference>
<dbReference type="AlphaFoldDB" id="A0A9P8VV58"/>
<dbReference type="EMBL" id="JAGPYM010000041">
    <property type="protein sequence ID" value="KAH6874180.1"/>
    <property type="molecule type" value="Genomic_DNA"/>
</dbReference>
<dbReference type="OrthoDB" id="4766886at2759"/>
<evidence type="ECO:0000256" key="3">
    <source>
        <dbReference type="ARBA" id="ARBA00022833"/>
    </source>
</evidence>
<evidence type="ECO:0008006" key="6">
    <source>
        <dbReference type="Google" id="ProtNLM"/>
    </source>
</evidence>
<keyword evidence="3" id="KW-0862">Zinc</keyword>
<dbReference type="InterPro" id="IPR017907">
    <property type="entry name" value="Znf_RING_CS"/>
</dbReference>
<dbReference type="Proteomes" id="UP000777438">
    <property type="component" value="Unassembled WGS sequence"/>
</dbReference>
<gene>
    <name evidence="4" type="ORF">B0T10DRAFT_415736</name>
</gene>
<keyword evidence="2" id="KW-0863">Zinc-finger</keyword>
<dbReference type="InterPro" id="IPR013083">
    <property type="entry name" value="Znf_RING/FYVE/PHD"/>
</dbReference>
<sequence>MAPCNHTRWLRLRKNKHDVILEASDRPMRLLDDLACPEDPSGLLLLLGNHHKALTLRQLSEEPAPANSRRSHGEIHLTVSSLAEGMQRPVIVADADLPSHNRLPTVPGSRQCHEAIEQRVSNLQPGEAIAPAADDVYHSLLFPFADVVCIFVPDVGGPECVVRRLAAWLAKGPASTCPVRPCLVLAVSPGQEAKTQATIDRMIRDRDVVVNQCFERIRVVSLSDGHQEEATRRRRPIAPGRALQRELASNLCMAQDARRRHGYLLSARHTCRLLCASAATAINDPWQPVDLIRMSRGGQPVTAELASHLANVLELAGTLDDAQASSTISLIASSLLLDQYPAGAHPFHPVDVFRTLFRESCLGAFEHASAKTSCSMSASAFVELLEQEMATQFDEYLSLGSSTALHRRTMARAGDKWQGIQSEETCLICLCRRPQHALLGCVHSVCQSCVSVFYPRSDEDPNVYRIDACILCKTTTGGQALRIKPPTARPRVLSIDGGGARALVPLENLRMLQDAIGLPYPVQHNFDVAIGTSSGAMAVCALFVNGWSVDDCLHYLHVAVFLAFQRHFLLRLFLFFVGGLPFVPSMLEFLVSLVVDSKYSAGQLEMMQRDVYGPERSLTDSHEASRMGAMVAVTLTTTHDTSTFIATNYNGVGKRDPNCGDYFTPYRIDGVGTFQDGGLTFNNPTSIGVKEASALFPAAGKPSIVASFGTGFERRRHDSGARFPVRLFQAACKQMVQRQEVDERGEVFRFDVEFDGRQPPLDDVSHMDETARLAREATLGSAAMQQLARRIRAELFLFELDPARPPRFANGAYDCFGRISCRLRAGTVGLAAFMGQLHRSGALFRCHGRSLPSSFRDGDGIAPDGNFCQEVTFHVAGRRDPFDIQLCEAPGDPDTTACNIGGSPFTVDWLTRQQGLEAWFGARSDHRKRPRLDVAGVPRVKRRKLSGQFR</sequence>
<keyword evidence="5" id="KW-1185">Reference proteome</keyword>
<keyword evidence="1" id="KW-0479">Metal-binding</keyword>
<evidence type="ECO:0000256" key="2">
    <source>
        <dbReference type="ARBA" id="ARBA00022771"/>
    </source>
</evidence>
<name>A0A9P8VV58_9HYPO</name>
<organism evidence="4 5">
    <name type="scientific">Thelonectria olida</name>
    <dbReference type="NCBI Taxonomy" id="1576542"/>
    <lineage>
        <taxon>Eukaryota</taxon>
        <taxon>Fungi</taxon>
        <taxon>Dikarya</taxon>
        <taxon>Ascomycota</taxon>
        <taxon>Pezizomycotina</taxon>
        <taxon>Sordariomycetes</taxon>
        <taxon>Hypocreomycetidae</taxon>
        <taxon>Hypocreales</taxon>
        <taxon>Nectriaceae</taxon>
        <taxon>Thelonectria</taxon>
    </lineage>
</organism>
<dbReference type="GO" id="GO:0047499">
    <property type="term" value="F:calcium-independent phospholipase A2 activity"/>
    <property type="evidence" value="ECO:0007669"/>
    <property type="project" value="TreeGrafter"/>
</dbReference>
<evidence type="ECO:0000256" key="1">
    <source>
        <dbReference type="ARBA" id="ARBA00022723"/>
    </source>
</evidence>
<dbReference type="GO" id="GO:0019369">
    <property type="term" value="P:arachidonate metabolic process"/>
    <property type="evidence" value="ECO:0007669"/>
    <property type="project" value="TreeGrafter"/>
</dbReference>
<comment type="caution">
    <text evidence="4">The sequence shown here is derived from an EMBL/GenBank/DDBJ whole genome shotgun (WGS) entry which is preliminary data.</text>
</comment>
<dbReference type="GO" id="GO:0016020">
    <property type="term" value="C:membrane"/>
    <property type="evidence" value="ECO:0007669"/>
    <property type="project" value="TreeGrafter"/>
</dbReference>
<evidence type="ECO:0000313" key="4">
    <source>
        <dbReference type="EMBL" id="KAH6874180.1"/>
    </source>
</evidence>
<dbReference type="PANTHER" id="PTHR24185:SF8">
    <property type="entry name" value="PNPLA DOMAIN-CONTAINING PROTEIN"/>
    <property type="match status" value="1"/>
</dbReference>
<proteinExistence type="predicted"/>
<dbReference type="PANTHER" id="PTHR24185">
    <property type="entry name" value="CALCIUM-INDEPENDENT PHOSPHOLIPASE A2-GAMMA"/>
    <property type="match status" value="1"/>
</dbReference>
<evidence type="ECO:0000313" key="5">
    <source>
        <dbReference type="Proteomes" id="UP000777438"/>
    </source>
</evidence>
<accession>A0A9P8VV58</accession>